<sequence length="295" mass="33531">MFGLNSFGGEWKSDFEIGRYDRARTEWFQPLDTQQRYYIKPSLSYESVTDIFPLSNFANQEIFSRRAGGSFAFGAHITTNYEFEIGASMFKDAVRVDAINFNEDYNARPIYVRINIDNLDNVNFPKVGVKTTLKWTKEMKEWGSDYSYEQIYFDIEKPFRFHANNITFYGKYGTTYKPDNVTRLAGTYNLGGLFNLSGYAPYSFVGNNVALAVLRYTYEIKDGGFFGTLNAPLYAGFSTEIGNTWNAGDEVNYKMMKKSATIYVAADTLLGPLYLALGSSLSGEISAYLYLGEKF</sequence>
<accession>A0A1W1CWB0</accession>
<dbReference type="Gene3D" id="2.40.160.50">
    <property type="entry name" value="membrane protein fhac: a member of the omp85/tpsb transporter family"/>
    <property type="match status" value="1"/>
</dbReference>
<name>A0A1W1CWB0_9ZZZZ</name>
<protein>
    <submittedName>
        <fullName evidence="1">Putative patatin-like phospholipase</fullName>
    </submittedName>
</protein>
<organism evidence="1">
    <name type="scientific">hydrothermal vent metagenome</name>
    <dbReference type="NCBI Taxonomy" id="652676"/>
    <lineage>
        <taxon>unclassified sequences</taxon>
        <taxon>metagenomes</taxon>
        <taxon>ecological metagenomes</taxon>
    </lineage>
</organism>
<dbReference type="AlphaFoldDB" id="A0A1W1CWB0"/>
<dbReference type="EMBL" id="FPHF01000119">
    <property type="protein sequence ID" value="SFV69995.1"/>
    <property type="molecule type" value="Genomic_DNA"/>
</dbReference>
<gene>
    <name evidence="1" type="ORF">MNB_SM-4-598</name>
</gene>
<reference evidence="1" key="1">
    <citation type="submission" date="2016-10" db="EMBL/GenBank/DDBJ databases">
        <authorList>
            <person name="de Groot N.N."/>
        </authorList>
    </citation>
    <scope>NUCLEOTIDE SEQUENCE</scope>
</reference>
<proteinExistence type="predicted"/>
<evidence type="ECO:0000313" key="1">
    <source>
        <dbReference type="EMBL" id="SFV69995.1"/>
    </source>
</evidence>